<dbReference type="Proteomes" id="UP000504615">
    <property type="component" value="Unplaced"/>
</dbReference>
<sequence>MTSFKKINTKVYARTGPELTEDNIYWKKYTPPVLVKEFGPIDYIDFSPVEPHYFAVTCSVRVQLYNPITKLVTKTYSRFKEAAYGGCFRKDGKLLCVGGEEAMVRLFNISSNSMLRVFSGHKAAVHRVSFTTDDLHIASFSDDKTVALWDISSEKQLISFNEHTDYIRAGAVSPVSADILLSGGYDKIINMYDARTNKKIFSVNHDAPVESLLFLPTGGIFLSAGGTDIKVWDALTGGKLLAKITQHHKTVTCLKIASNGHRILSGSLDRHIKVYDAGTYKTLHTLDYPNAVLSIGISAGDETVVAGMVDGLISVRRREEDTKDVIKPKRKKVSYRHAGENLHVQSIDVVVQQEVKEIMSKHDACLRKFQYSKALDCVMMNYVVNKTPHVTVALTQELIRREGLRRALAGRDGKSLINIIRFLNKYIGSIRFGRVLLHVANVLLDVYEDHLDELSEETRKMFTMLAQKLQEEEQLIVTLTQLQGSMQMILSSAEISFLPAIKENQSLEPSNAAQTERDIVLNIV</sequence>
<feature type="repeat" description="WD" evidence="8">
    <location>
        <begin position="160"/>
        <end position="202"/>
    </location>
</feature>
<dbReference type="PROSITE" id="PS50082">
    <property type="entry name" value="WD_REPEATS_2"/>
    <property type="match status" value="3"/>
</dbReference>
<dbReference type="CDD" id="cd00200">
    <property type="entry name" value="WD40"/>
    <property type="match status" value="1"/>
</dbReference>
<evidence type="ECO:0000313" key="12">
    <source>
        <dbReference type="RefSeq" id="XP_011638473.1"/>
    </source>
</evidence>
<name>A0A6I9X2C7_9HYME</name>
<dbReference type="PANTHER" id="PTHR19924:SF26">
    <property type="entry name" value="U3 SMALL NUCLEOLAR RNA-ASSOCIATED PROTEIN 15 HOMOLOG"/>
    <property type="match status" value="1"/>
</dbReference>
<dbReference type="InterPro" id="IPR018983">
    <property type="entry name" value="U3_snoRNA-assocProt_15_C"/>
</dbReference>
<reference evidence="11 12" key="1">
    <citation type="submission" date="2025-04" db="UniProtKB">
        <authorList>
            <consortium name="RefSeq"/>
        </authorList>
    </citation>
    <scope>IDENTIFICATION</scope>
</reference>
<keyword evidence="5" id="KW-0677">Repeat</keyword>
<dbReference type="InterPro" id="IPR001680">
    <property type="entry name" value="WD40_rpt"/>
</dbReference>
<dbReference type="RefSeq" id="XP_011638472.1">
    <property type="nucleotide sequence ID" value="XM_011640170.1"/>
</dbReference>
<evidence type="ECO:0000256" key="5">
    <source>
        <dbReference type="ARBA" id="ARBA00022737"/>
    </source>
</evidence>
<dbReference type="Pfam" id="PF09384">
    <property type="entry name" value="UTP15_C"/>
    <property type="match status" value="1"/>
</dbReference>
<feature type="domain" description="U3 small nucleolar RNA-associated protein 15 C-terminal" evidence="9">
    <location>
        <begin position="345"/>
        <end position="489"/>
    </location>
</feature>
<evidence type="ECO:0000256" key="6">
    <source>
        <dbReference type="ARBA" id="ARBA00023242"/>
    </source>
</evidence>
<organism evidence="10 12">
    <name type="scientific">Pogonomyrmex barbatus</name>
    <name type="common">red harvester ant</name>
    <dbReference type="NCBI Taxonomy" id="144034"/>
    <lineage>
        <taxon>Eukaryota</taxon>
        <taxon>Metazoa</taxon>
        <taxon>Ecdysozoa</taxon>
        <taxon>Arthropoda</taxon>
        <taxon>Hexapoda</taxon>
        <taxon>Insecta</taxon>
        <taxon>Pterygota</taxon>
        <taxon>Neoptera</taxon>
        <taxon>Endopterygota</taxon>
        <taxon>Hymenoptera</taxon>
        <taxon>Apocrita</taxon>
        <taxon>Aculeata</taxon>
        <taxon>Formicoidea</taxon>
        <taxon>Formicidae</taxon>
        <taxon>Myrmicinae</taxon>
        <taxon>Pogonomyrmex</taxon>
    </lineage>
</organism>
<evidence type="ECO:0000256" key="7">
    <source>
        <dbReference type="ARBA" id="ARBA00045437"/>
    </source>
</evidence>
<dbReference type="GO" id="GO:0005730">
    <property type="term" value="C:nucleolus"/>
    <property type="evidence" value="ECO:0007669"/>
    <property type="project" value="UniProtKB-SubCell"/>
</dbReference>
<dbReference type="InterPro" id="IPR015943">
    <property type="entry name" value="WD40/YVTN_repeat-like_dom_sf"/>
</dbReference>
<dbReference type="AlphaFoldDB" id="A0A6I9X2C7"/>
<dbReference type="GO" id="GO:0006364">
    <property type="term" value="P:rRNA processing"/>
    <property type="evidence" value="ECO:0007669"/>
    <property type="project" value="UniProtKB-KW"/>
</dbReference>
<evidence type="ECO:0000256" key="3">
    <source>
        <dbReference type="ARBA" id="ARBA00022552"/>
    </source>
</evidence>
<dbReference type="KEGG" id="pbar:105428090"/>
<comment type="subcellular location">
    <subcellularLocation>
        <location evidence="1">Nucleus</location>
        <location evidence="1">Nucleolus</location>
    </subcellularLocation>
</comment>
<dbReference type="GeneID" id="105428090"/>
<dbReference type="Gene3D" id="2.130.10.10">
    <property type="entry name" value="YVTN repeat-like/Quinoprotein amine dehydrogenase"/>
    <property type="match status" value="2"/>
</dbReference>
<keyword evidence="10" id="KW-1185">Reference proteome</keyword>
<dbReference type="OrthoDB" id="431715at2759"/>
<accession>A0A6I9X2C7</accession>
<evidence type="ECO:0000256" key="1">
    <source>
        <dbReference type="ARBA" id="ARBA00004604"/>
    </source>
</evidence>
<dbReference type="SUPFAM" id="SSF50978">
    <property type="entry name" value="WD40 repeat-like"/>
    <property type="match status" value="1"/>
</dbReference>
<dbReference type="InterPro" id="IPR036322">
    <property type="entry name" value="WD40_repeat_dom_sf"/>
</dbReference>
<evidence type="ECO:0000259" key="9">
    <source>
        <dbReference type="Pfam" id="PF09384"/>
    </source>
</evidence>
<feature type="repeat" description="WD" evidence="8">
    <location>
        <begin position="244"/>
        <end position="285"/>
    </location>
</feature>
<dbReference type="PANTHER" id="PTHR19924">
    <property type="entry name" value="UTP15 U3 SMALL NUCLEOLAR RNA-ASSOCIATED PROTEIN 15 FAMILY MEMBER"/>
    <property type="match status" value="1"/>
</dbReference>
<proteinExistence type="predicted"/>
<evidence type="ECO:0000256" key="2">
    <source>
        <dbReference type="ARBA" id="ARBA00018260"/>
    </source>
</evidence>
<gene>
    <name evidence="11 12" type="primary">LOC105428090</name>
</gene>
<keyword evidence="3" id="KW-0698">rRNA processing</keyword>
<keyword evidence="4 8" id="KW-0853">WD repeat</keyword>
<dbReference type="SMART" id="SM00320">
    <property type="entry name" value="WD40"/>
    <property type="match status" value="7"/>
</dbReference>
<evidence type="ECO:0000256" key="4">
    <source>
        <dbReference type="ARBA" id="ARBA00022574"/>
    </source>
</evidence>
<protein>
    <recommendedName>
        <fullName evidence="2">U3 small nucleolar RNA-associated protein 15 homolog</fullName>
    </recommendedName>
</protein>
<dbReference type="GO" id="GO:0045943">
    <property type="term" value="P:positive regulation of transcription by RNA polymerase I"/>
    <property type="evidence" value="ECO:0007669"/>
    <property type="project" value="TreeGrafter"/>
</dbReference>
<evidence type="ECO:0000256" key="8">
    <source>
        <dbReference type="PROSITE-ProRule" id="PRU00221"/>
    </source>
</evidence>
<evidence type="ECO:0000313" key="10">
    <source>
        <dbReference type="Proteomes" id="UP000504615"/>
    </source>
</evidence>
<dbReference type="Pfam" id="PF00400">
    <property type="entry name" value="WD40"/>
    <property type="match status" value="3"/>
</dbReference>
<dbReference type="RefSeq" id="XP_011638473.1">
    <property type="nucleotide sequence ID" value="XM_011640171.1"/>
</dbReference>
<feature type="repeat" description="WD" evidence="8">
    <location>
        <begin position="118"/>
        <end position="159"/>
    </location>
</feature>
<dbReference type="PROSITE" id="PS50294">
    <property type="entry name" value="WD_REPEATS_REGION"/>
    <property type="match status" value="2"/>
</dbReference>
<evidence type="ECO:0000313" key="11">
    <source>
        <dbReference type="RefSeq" id="XP_011638472.1"/>
    </source>
</evidence>
<comment type="function">
    <text evidence="7">Ribosome biogenesis factor. Involved in nucleolar processing of pre-18S ribosomal RNA. Required for optimal pre-ribosomal RNA transcription by RNA polymerase I. Part of the small subunit (SSU) processome, first precursor of the small eukaryotic ribosomal subunit. During the assembly of the SSU processome in the nucleolus, many ribosome biogenesis factors, an RNA chaperone and ribosomal proteins associate with the nascent pre-rRNA and work in concert to generate RNA folding, modifications, rearrangements and cleavage as well as targeted degradation of pre-ribosomal RNA by the RNA exosome.</text>
</comment>
<keyword evidence="6" id="KW-0539">Nucleus</keyword>